<dbReference type="Proteomes" id="UP000014978">
    <property type="component" value="Unassembled WGS sequence"/>
</dbReference>
<evidence type="ECO:0000313" key="4">
    <source>
        <dbReference type="Proteomes" id="UP000014978"/>
    </source>
</evidence>
<evidence type="ECO:0000256" key="1">
    <source>
        <dbReference type="SAM" id="Coils"/>
    </source>
</evidence>
<name>S7XGG0_SPRLO</name>
<dbReference type="HOGENOM" id="CLU_1051965_0_0_1"/>
<feature type="compositionally biased region" description="Low complexity" evidence="2">
    <location>
        <begin position="1"/>
        <end position="17"/>
    </location>
</feature>
<feature type="coiled-coil region" evidence="1">
    <location>
        <begin position="91"/>
        <end position="118"/>
    </location>
</feature>
<proteinExistence type="predicted"/>
<protein>
    <submittedName>
        <fullName evidence="3">Uncharacterized protein</fullName>
    </submittedName>
</protein>
<keyword evidence="4" id="KW-1185">Reference proteome</keyword>
<feature type="region of interest" description="Disordered" evidence="2">
    <location>
        <begin position="1"/>
        <end position="28"/>
    </location>
</feature>
<dbReference type="VEuPathDB" id="MicrosporidiaDB:SLOPH_521"/>
<comment type="caution">
    <text evidence="3">The sequence shown here is derived from an EMBL/GenBank/DDBJ whole genome shotgun (WGS) entry which is preliminary data.</text>
</comment>
<dbReference type="EMBL" id="ATCN01001021">
    <property type="protein sequence ID" value="EPR78124.1"/>
    <property type="molecule type" value="Genomic_DNA"/>
</dbReference>
<feature type="non-terminal residue" evidence="3">
    <location>
        <position position="265"/>
    </location>
</feature>
<keyword evidence="1" id="KW-0175">Coiled coil</keyword>
<accession>S7XGG0</accession>
<reference evidence="4" key="1">
    <citation type="journal article" date="2013" name="PLoS Genet.">
        <title>The genome of Spraguea lophii and the basis of host-microsporidian interactions.</title>
        <authorList>
            <person name="Campbell S.E."/>
            <person name="Williams T.A."/>
            <person name="Yousuf A."/>
            <person name="Soanes D.M."/>
            <person name="Paszkiewicz K.H."/>
            <person name="Williams B.A.P."/>
        </authorList>
    </citation>
    <scope>NUCLEOTIDE SEQUENCE [LARGE SCALE GENOMIC DNA]</scope>
    <source>
        <strain evidence="4">42_110</strain>
    </source>
</reference>
<gene>
    <name evidence="3" type="ORF">SLOPH_521</name>
</gene>
<sequence length="265" mass="31023">MNRNNNKINNNRMNNNKINKRNTNKRDNISLKNYNGFMTDKEKTFISNILRKNIIREERIYKYGIFFGASEYSNINTIGVIDHNGNKGNDAEKDESNNKELKNENNNLIDKSNILNNSNSLIDKNNNTSNTKDTLLNNNNNSLDKNLEKLIISSHKKYNSKKKSIKLPRNTTDKECSILGEIHIKLLLESMASHILELKYYKEINHNKDEITLINKINGILNSTYFTLFFKIDKFYPILNDIIKINNLYKDRIKDNNRDKIDNND</sequence>
<dbReference type="OrthoDB" id="2192365at2759"/>
<evidence type="ECO:0000256" key="2">
    <source>
        <dbReference type="SAM" id="MobiDB-lite"/>
    </source>
</evidence>
<evidence type="ECO:0000313" key="3">
    <source>
        <dbReference type="EMBL" id="EPR78124.1"/>
    </source>
</evidence>
<organism evidence="3 4">
    <name type="scientific">Spraguea lophii (strain 42_110)</name>
    <name type="common">Microsporidian parasite</name>
    <dbReference type="NCBI Taxonomy" id="1358809"/>
    <lineage>
        <taxon>Eukaryota</taxon>
        <taxon>Fungi</taxon>
        <taxon>Fungi incertae sedis</taxon>
        <taxon>Microsporidia</taxon>
        <taxon>Spragueidae</taxon>
        <taxon>Spraguea</taxon>
    </lineage>
</organism>
<dbReference type="AlphaFoldDB" id="S7XGG0"/>
<dbReference type="InParanoid" id="S7XGG0"/>